<dbReference type="Gene3D" id="1.10.30.10">
    <property type="entry name" value="High mobility group box domain"/>
    <property type="match status" value="1"/>
</dbReference>
<feature type="DNA-binding region" description="HMG box" evidence="3">
    <location>
        <begin position="11"/>
        <end position="81"/>
    </location>
</feature>
<dbReference type="OrthoDB" id="6247875at2759"/>
<dbReference type="GO" id="GO:0001228">
    <property type="term" value="F:DNA-binding transcription activator activity, RNA polymerase II-specific"/>
    <property type="evidence" value="ECO:0007669"/>
    <property type="project" value="TreeGrafter"/>
</dbReference>
<dbReference type="SUPFAM" id="SSF47095">
    <property type="entry name" value="HMG-box"/>
    <property type="match status" value="1"/>
</dbReference>
<dbReference type="SMART" id="SM00398">
    <property type="entry name" value="HMG"/>
    <property type="match status" value="1"/>
</dbReference>
<dbReference type="GO" id="GO:0030154">
    <property type="term" value="P:cell differentiation"/>
    <property type="evidence" value="ECO:0007669"/>
    <property type="project" value="TreeGrafter"/>
</dbReference>
<evidence type="ECO:0000256" key="1">
    <source>
        <dbReference type="ARBA" id="ARBA00023125"/>
    </source>
</evidence>
<proteinExistence type="predicted"/>
<keyword evidence="2" id="KW-0804">Transcription</keyword>
<dbReference type="EMBL" id="KV722331">
    <property type="protein sequence ID" value="OCH96300.1"/>
    <property type="molecule type" value="Genomic_DNA"/>
</dbReference>
<organism evidence="5 6">
    <name type="scientific">Obba rivulosa</name>
    <dbReference type="NCBI Taxonomy" id="1052685"/>
    <lineage>
        <taxon>Eukaryota</taxon>
        <taxon>Fungi</taxon>
        <taxon>Dikarya</taxon>
        <taxon>Basidiomycota</taxon>
        <taxon>Agaricomycotina</taxon>
        <taxon>Agaricomycetes</taxon>
        <taxon>Polyporales</taxon>
        <taxon>Gelatoporiaceae</taxon>
        <taxon>Obba</taxon>
    </lineage>
</organism>
<evidence type="ECO:0000313" key="6">
    <source>
        <dbReference type="Proteomes" id="UP000250043"/>
    </source>
</evidence>
<feature type="domain" description="HMG box" evidence="4">
    <location>
        <begin position="11"/>
        <end position="81"/>
    </location>
</feature>
<feature type="non-terminal residue" evidence="5">
    <location>
        <position position="84"/>
    </location>
</feature>
<evidence type="ECO:0000259" key="4">
    <source>
        <dbReference type="PROSITE" id="PS50118"/>
    </source>
</evidence>
<accession>A0A8E2DV07</accession>
<dbReference type="InterPro" id="IPR009071">
    <property type="entry name" value="HMG_box_dom"/>
</dbReference>
<keyword evidence="3" id="KW-0539">Nucleus</keyword>
<evidence type="ECO:0000256" key="3">
    <source>
        <dbReference type="PROSITE-ProRule" id="PRU00267"/>
    </source>
</evidence>
<sequence>MRGSKPKDEHVKKPSNAFMLYRSEKVAEIVEQYPEYKKEQARLSKVVGQIWQEEPDDVKARFIEMAREEKRVFELANPGFKYGP</sequence>
<dbReference type="AlphaFoldDB" id="A0A8E2DV07"/>
<reference evidence="5 6" key="1">
    <citation type="submission" date="2016-07" db="EMBL/GenBank/DDBJ databases">
        <title>Draft genome of the white-rot fungus Obba rivulosa 3A-2.</title>
        <authorList>
            <consortium name="DOE Joint Genome Institute"/>
            <person name="Miettinen O."/>
            <person name="Riley R."/>
            <person name="Acob R."/>
            <person name="Barry K."/>
            <person name="Cullen D."/>
            <person name="De Vries R."/>
            <person name="Hainaut M."/>
            <person name="Hatakka A."/>
            <person name="Henrissat B."/>
            <person name="Hilden K."/>
            <person name="Kuo R."/>
            <person name="Labutti K."/>
            <person name="Lipzen A."/>
            <person name="Makela M.R."/>
            <person name="Sandor L."/>
            <person name="Spatafora J.W."/>
            <person name="Grigoriev I.V."/>
            <person name="Hibbett D.S."/>
        </authorList>
    </citation>
    <scope>NUCLEOTIDE SEQUENCE [LARGE SCALE GENOMIC DNA]</scope>
    <source>
        <strain evidence="5 6">3A-2</strain>
    </source>
</reference>
<dbReference type="PANTHER" id="PTHR10270">
    <property type="entry name" value="SOX TRANSCRIPTION FACTOR"/>
    <property type="match status" value="1"/>
</dbReference>
<keyword evidence="6" id="KW-1185">Reference proteome</keyword>
<dbReference type="GO" id="GO:0005634">
    <property type="term" value="C:nucleus"/>
    <property type="evidence" value="ECO:0007669"/>
    <property type="project" value="UniProtKB-UniRule"/>
</dbReference>
<protein>
    <submittedName>
        <fullName evidence="5">High mobility group box</fullName>
    </submittedName>
</protein>
<dbReference type="Pfam" id="PF00505">
    <property type="entry name" value="HMG_box"/>
    <property type="match status" value="1"/>
</dbReference>
<gene>
    <name evidence="5" type="ORF">OBBRIDRAFT_718854</name>
</gene>
<keyword evidence="1 3" id="KW-0238">DNA-binding</keyword>
<evidence type="ECO:0000256" key="2">
    <source>
        <dbReference type="ARBA" id="ARBA00023163"/>
    </source>
</evidence>
<dbReference type="InterPro" id="IPR036910">
    <property type="entry name" value="HMG_box_dom_sf"/>
</dbReference>
<dbReference type="GO" id="GO:0000978">
    <property type="term" value="F:RNA polymerase II cis-regulatory region sequence-specific DNA binding"/>
    <property type="evidence" value="ECO:0007669"/>
    <property type="project" value="TreeGrafter"/>
</dbReference>
<dbReference type="PROSITE" id="PS50118">
    <property type="entry name" value="HMG_BOX_2"/>
    <property type="match status" value="1"/>
</dbReference>
<dbReference type="InterPro" id="IPR050140">
    <property type="entry name" value="SRY-related_HMG-box_TF-like"/>
</dbReference>
<evidence type="ECO:0000313" key="5">
    <source>
        <dbReference type="EMBL" id="OCH96300.1"/>
    </source>
</evidence>
<dbReference type="PANTHER" id="PTHR10270:SF161">
    <property type="entry name" value="SEX-DETERMINING REGION Y PROTEIN"/>
    <property type="match status" value="1"/>
</dbReference>
<dbReference type="CDD" id="cd01389">
    <property type="entry name" value="HMG-box_ROX1-like"/>
    <property type="match status" value="1"/>
</dbReference>
<dbReference type="Proteomes" id="UP000250043">
    <property type="component" value="Unassembled WGS sequence"/>
</dbReference>
<name>A0A8E2DV07_9APHY</name>